<accession>A0A381VYR5</accession>
<dbReference type="PROSITE" id="PS51257">
    <property type="entry name" value="PROKAR_LIPOPROTEIN"/>
    <property type="match status" value="1"/>
</dbReference>
<evidence type="ECO:0000313" key="1">
    <source>
        <dbReference type="EMBL" id="SVA44793.1"/>
    </source>
</evidence>
<organism evidence="1">
    <name type="scientific">marine metagenome</name>
    <dbReference type="NCBI Taxonomy" id="408172"/>
    <lineage>
        <taxon>unclassified sequences</taxon>
        <taxon>metagenomes</taxon>
        <taxon>ecological metagenomes</taxon>
    </lineage>
</organism>
<gene>
    <name evidence="1" type="ORF">METZ01_LOCUS97647</name>
</gene>
<dbReference type="InterPro" id="IPR007485">
    <property type="entry name" value="LPS_assembly_LptE"/>
</dbReference>
<dbReference type="GO" id="GO:0043165">
    <property type="term" value="P:Gram-negative-bacterium-type cell outer membrane assembly"/>
    <property type="evidence" value="ECO:0007669"/>
    <property type="project" value="InterPro"/>
</dbReference>
<dbReference type="EMBL" id="UINC01010034">
    <property type="protein sequence ID" value="SVA44793.1"/>
    <property type="molecule type" value="Genomic_DNA"/>
</dbReference>
<protein>
    <recommendedName>
        <fullName evidence="2">Lipoprotein</fullName>
    </recommendedName>
</protein>
<evidence type="ECO:0008006" key="2">
    <source>
        <dbReference type="Google" id="ProtNLM"/>
    </source>
</evidence>
<sequence length="186" mass="20772">MKKFLVFILLSFLFSVISCGFYSMAGSIPPHIKTIAIPLMDNETAEFELAEDITDGIIEQFNEEGILGITDEVSAHSILHGTVKKVSEGPFTYSKEESVSEYRYKIDIKIEWYDVSQEKNLLEKNYSGFGAYGVSGDIGSDGIDNDNDGKIDDDDDDEFGEPRAFATKVAVRKIAEDILNDIMTTW</sequence>
<reference evidence="1" key="1">
    <citation type="submission" date="2018-05" db="EMBL/GenBank/DDBJ databases">
        <authorList>
            <person name="Lanie J.A."/>
            <person name="Ng W.-L."/>
            <person name="Kazmierczak K.M."/>
            <person name="Andrzejewski T.M."/>
            <person name="Davidsen T.M."/>
            <person name="Wayne K.J."/>
            <person name="Tettelin H."/>
            <person name="Glass J.I."/>
            <person name="Rusch D."/>
            <person name="Podicherti R."/>
            <person name="Tsui H.-C.T."/>
            <person name="Winkler M.E."/>
        </authorList>
    </citation>
    <scope>NUCLEOTIDE SEQUENCE</scope>
</reference>
<dbReference type="Pfam" id="PF04390">
    <property type="entry name" value="LptE"/>
    <property type="match status" value="1"/>
</dbReference>
<proteinExistence type="predicted"/>
<dbReference type="GO" id="GO:0019867">
    <property type="term" value="C:outer membrane"/>
    <property type="evidence" value="ECO:0007669"/>
    <property type="project" value="InterPro"/>
</dbReference>
<dbReference type="AlphaFoldDB" id="A0A381VYR5"/>
<name>A0A381VYR5_9ZZZZ</name>